<dbReference type="Proteomes" id="UP000603457">
    <property type="component" value="Unassembled WGS sequence"/>
</dbReference>
<accession>A0ABR8FWG1</accession>
<keyword evidence="3" id="KW-1185">Reference proteome</keyword>
<protein>
    <submittedName>
        <fullName evidence="2">Uncharacterized protein</fullName>
    </submittedName>
</protein>
<gene>
    <name evidence="2" type="ORF">H6G74_14190</name>
</gene>
<reference evidence="2 3" key="1">
    <citation type="journal article" date="2020" name="ISME J.">
        <title>Comparative genomics reveals insights into cyanobacterial evolution and habitat adaptation.</title>
        <authorList>
            <person name="Chen M.Y."/>
            <person name="Teng W.K."/>
            <person name="Zhao L."/>
            <person name="Hu C.X."/>
            <person name="Zhou Y.K."/>
            <person name="Han B.P."/>
            <person name="Song L.R."/>
            <person name="Shu W.S."/>
        </authorList>
    </citation>
    <scope>NUCLEOTIDE SEQUENCE [LARGE SCALE GENOMIC DNA]</scope>
    <source>
        <strain evidence="2 3">FACHB-130</strain>
    </source>
</reference>
<sequence length="159" mass="17763">MKNLTLNSKIILGSFISLSFLCVNPQPSMAQINCNVVESFGNTYNSQILRAVNDRLAGEDINVSRRKDLEINRVESISFNGCRITAKANVTLERKIRRDAHGIVTVRADITSFSLPNRQLCYDNAKVTDVSLSRTLNIGEAVYKLVANTIFPNQECLRV</sequence>
<dbReference type="EMBL" id="JACJTB010000016">
    <property type="protein sequence ID" value="MBD2595472.1"/>
    <property type="molecule type" value="Genomic_DNA"/>
</dbReference>
<feature type="signal peptide" evidence="1">
    <location>
        <begin position="1"/>
        <end position="30"/>
    </location>
</feature>
<evidence type="ECO:0000313" key="2">
    <source>
        <dbReference type="EMBL" id="MBD2595472.1"/>
    </source>
</evidence>
<feature type="chain" id="PRO_5047288250" evidence="1">
    <location>
        <begin position="31"/>
        <end position="159"/>
    </location>
</feature>
<evidence type="ECO:0000256" key="1">
    <source>
        <dbReference type="SAM" id="SignalP"/>
    </source>
</evidence>
<proteinExistence type="predicted"/>
<keyword evidence="1" id="KW-0732">Signal</keyword>
<organism evidence="2 3">
    <name type="scientific">Nostoc spongiaeforme FACHB-130</name>
    <dbReference type="NCBI Taxonomy" id="1357510"/>
    <lineage>
        <taxon>Bacteria</taxon>
        <taxon>Bacillati</taxon>
        <taxon>Cyanobacteriota</taxon>
        <taxon>Cyanophyceae</taxon>
        <taxon>Nostocales</taxon>
        <taxon>Nostocaceae</taxon>
        <taxon>Nostoc</taxon>
    </lineage>
</organism>
<evidence type="ECO:0000313" key="3">
    <source>
        <dbReference type="Proteomes" id="UP000603457"/>
    </source>
</evidence>
<name>A0ABR8FWG1_9NOSO</name>
<comment type="caution">
    <text evidence="2">The sequence shown here is derived from an EMBL/GenBank/DDBJ whole genome shotgun (WGS) entry which is preliminary data.</text>
</comment>